<dbReference type="AlphaFoldDB" id="A0A8X7UMC8"/>
<dbReference type="InterPro" id="IPR009743">
    <property type="entry name" value="Hs1pro-1_C"/>
</dbReference>
<evidence type="ECO:0000313" key="4">
    <source>
        <dbReference type="Proteomes" id="UP000886595"/>
    </source>
</evidence>
<feature type="region of interest" description="Disordered" evidence="1">
    <location>
        <begin position="1"/>
        <end position="25"/>
    </location>
</feature>
<proteinExistence type="predicted"/>
<protein>
    <recommendedName>
        <fullName evidence="2">Hs1pro-1 C-terminal domain-containing protein</fullName>
    </recommendedName>
</protein>
<dbReference type="Pfam" id="PF07014">
    <property type="entry name" value="Hs1pro-1_C"/>
    <property type="match status" value="1"/>
</dbReference>
<comment type="caution">
    <text evidence="3">The sequence shown here is derived from an EMBL/GenBank/DDBJ whole genome shotgun (WGS) entry which is preliminary data.</text>
</comment>
<name>A0A8X7UMC8_BRACI</name>
<reference evidence="3 4" key="1">
    <citation type="submission" date="2020-02" db="EMBL/GenBank/DDBJ databases">
        <authorList>
            <person name="Ma Q."/>
            <person name="Huang Y."/>
            <person name="Song X."/>
            <person name="Pei D."/>
        </authorList>
    </citation>
    <scope>NUCLEOTIDE SEQUENCE [LARGE SCALE GENOMIC DNA]</scope>
    <source>
        <strain evidence="3">Sxm20200214</strain>
        <tissue evidence="3">Leaf</tissue>
    </source>
</reference>
<sequence length="138" mass="15550">MRCVGASTRSDSENRTSPTNRISDTTPFANRKIFTDSRTTYADHVDNDENQTLYVLHQILESWIHASLSLLNRIDENINEERFGSVQRRLLAGEDLEADDGDRRSTHPNGPGGFLKLKKQLQIKSTGKTTRFASGREG</sequence>
<dbReference type="EMBL" id="JAAMPC010000010">
    <property type="protein sequence ID" value="KAG2285210.1"/>
    <property type="molecule type" value="Genomic_DNA"/>
</dbReference>
<feature type="region of interest" description="Disordered" evidence="1">
    <location>
        <begin position="94"/>
        <end position="138"/>
    </location>
</feature>
<evidence type="ECO:0000256" key="1">
    <source>
        <dbReference type="SAM" id="MobiDB-lite"/>
    </source>
</evidence>
<accession>A0A8X7UMC8</accession>
<dbReference type="OrthoDB" id="188455at2759"/>
<dbReference type="PANTHER" id="PTHR34795:SF5">
    <property type="entry name" value="HS1PRO-1 C-TERMINAL DOMAIN-CONTAINING PROTEIN"/>
    <property type="match status" value="1"/>
</dbReference>
<organism evidence="3 4">
    <name type="scientific">Brassica carinata</name>
    <name type="common">Ethiopian mustard</name>
    <name type="synonym">Abyssinian cabbage</name>
    <dbReference type="NCBI Taxonomy" id="52824"/>
    <lineage>
        <taxon>Eukaryota</taxon>
        <taxon>Viridiplantae</taxon>
        <taxon>Streptophyta</taxon>
        <taxon>Embryophyta</taxon>
        <taxon>Tracheophyta</taxon>
        <taxon>Spermatophyta</taxon>
        <taxon>Magnoliopsida</taxon>
        <taxon>eudicotyledons</taxon>
        <taxon>Gunneridae</taxon>
        <taxon>Pentapetalae</taxon>
        <taxon>rosids</taxon>
        <taxon>malvids</taxon>
        <taxon>Brassicales</taxon>
        <taxon>Brassicaceae</taxon>
        <taxon>Brassiceae</taxon>
        <taxon>Brassica</taxon>
    </lineage>
</organism>
<feature type="compositionally biased region" description="Polar residues" evidence="1">
    <location>
        <begin position="122"/>
        <end position="132"/>
    </location>
</feature>
<dbReference type="InterPro" id="IPR038759">
    <property type="entry name" value="HSPRO1/HSPRO2"/>
</dbReference>
<keyword evidence="4" id="KW-1185">Reference proteome</keyword>
<evidence type="ECO:0000259" key="2">
    <source>
        <dbReference type="Pfam" id="PF07014"/>
    </source>
</evidence>
<evidence type="ECO:0000313" key="3">
    <source>
        <dbReference type="EMBL" id="KAG2285210.1"/>
    </source>
</evidence>
<gene>
    <name evidence="3" type="ORF">Bca52824_044814</name>
</gene>
<dbReference type="PANTHER" id="PTHR34795">
    <property type="entry name" value="NEMATODE RESISTANCE PROTEIN-LIKE HSPRO1"/>
    <property type="match status" value="1"/>
</dbReference>
<feature type="domain" description="Hs1pro-1 C-terminal" evidence="2">
    <location>
        <begin position="33"/>
        <end position="132"/>
    </location>
</feature>
<feature type="compositionally biased region" description="Polar residues" evidence="1">
    <location>
        <begin position="15"/>
        <end position="25"/>
    </location>
</feature>
<dbReference type="Proteomes" id="UP000886595">
    <property type="component" value="Unassembled WGS sequence"/>
</dbReference>